<evidence type="ECO:0000256" key="3">
    <source>
        <dbReference type="ARBA" id="ARBA00022448"/>
    </source>
</evidence>
<dbReference type="Pfam" id="PF00528">
    <property type="entry name" value="BPD_transp_1"/>
    <property type="match status" value="1"/>
</dbReference>
<dbReference type="InterPro" id="IPR035906">
    <property type="entry name" value="MetI-like_sf"/>
</dbReference>
<keyword evidence="4" id="KW-1003">Cell membrane</keyword>
<feature type="transmembrane region" description="Helical" evidence="8">
    <location>
        <begin position="203"/>
        <end position="225"/>
    </location>
</feature>
<dbReference type="PROSITE" id="PS50928">
    <property type="entry name" value="ABC_TM1"/>
    <property type="match status" value="1"/>
</dbReference>
<evidence type="ECO:0000256" key="8">
    <source>
        <dbReference type="RuleBase" id="RU363032"/>
    </source>
</evidence>
<feature type="transmembrane region" description="Helical" evidence="8">
    <location>
        <begin position="141"/>
        <end position="161"/>
    </location>
</feature>
<feature type="transmembrane region" description="Helical" evidence="8">
    <location>
        <begin position="68"/>
        <end position="86"/>
    </location>
</feature>
<reference evidence="11" key="1">
    <citation type="journal article" date="2019" name="Int. J. Syst. Evol. Microbiol.">
        <title>The Global Catalogue of Microorganisms (GCM) 10K type strain sequencing project: providing services to taxonomists for standard genome sequencing and annotation.</title>
        <authorList>
            <consortium name="The Broad Institute Genomics Platform"/>
            <consortium name="The Broad Institute Genome Sequencing Center for Infectious Disease"/>
            <person name="Wu L."/>
            <person name="Ma J."/>
        </authorList>
    </citation>
    <scope>NUCLEOTIDE SEQUENCE [LARGE SCALE GENOMIC DNA]</scope>
    <source>
        <strain evidence="11">CGMCC 1.16326</strain>
    </source>
</reference>
<evidence type="ECO:0000313" key="10">
    <source>
        <dbReference type="EMBL" id="MFC5394829.1"/>
    </source>
</evidence>
<organism evidence="10 11">
    <name type="scientific">Bosea vestrisii</name>
    <dbReference type="NCBI Taxonomy" id="151416"/>
    <lineage>
        <taxon>Bacteria</taxon>
        <taxon>Pseudomonadati</taxon>
        <taxon>Pseudomonadota</taxon>
        <taxon>Alphaproteobacteria</taxon>
        <taxon>Hyphomicrobiales</taxon>
        <taxon>Boseaceae</taxon>
        <taxon>Bosea</taxon>
    </lineage>
</organism>
<gene>
    <name evidence="10" type="ORF">ACFPPC_19510</name>
</gene>
<evidence type="ECO:0000256" key="2">
    <source>
        <dbReference type="ARBA" id="ARBA00010072"/>
    </source>
</evidence>
<feature type="transmembrane region" description="Helical" evidence="8">
    <location>
        <begin position="106"/>
        <end position="129"/>
    </location>
</feature>
<feature type="domain" description="ABC transmembrane type-1" evidence="9">
    <location>
        <begin position="23"/>
        <end position="222"/>
    </location>
</feature>
<dbReference type="SUPFAM" id="SSF161098">
    <property type="entry name" value="MetI-like"/>
    <property type="match status" value="1"/>
</dbReference>
<evidence type="ECO:0000259" key="9">
    <source>
        <dbReference type="PROSITE" id="PS50928"/>
    </source>
</evidence>
<proteinExistence type="inferred from homology"/>
<evidence type="ECO:0000256" key="7">
    <source>
        <dbReference type="ARBA" id="ARBA00023136"/>
    </source>
</evidence>
<dbReference type="InterPro" id="IPR010065">
    <property type="entry name" value="AA_ABC_transptr_permease_3TM"/>
</dbReference>
<evidence type="ECO:0000256" key="1">
    <source>
        <dbReference type="ARBA" id="ARBA00004429"/>
    </source>
</evidence>
<name>A0ABW0HFV4_9HYPH</name>
<dbReference type="PANTHER" id="PTHR30614:SF42">
    <property type="entry name" value="GLUTAMATE_ASPARTATE IMPORT PERMEASE PROTEIN GLTJ"/>
    <property type="match status" value="1"/>
</dbReference>
<keyword evidence="7 8" id="KW-0472">Membrane</keyword>
<comment type="subcellular location">
    <subcellularLocation>
        <location evidence="1">Cell inner membrane</location>
        <topology evidence="1">Multi-pass membrane protein</topology>
    </subcellularLocation>
    <subcellularLocation>
        <location evidence="8">Cell membrane</location>
        <topology evidence="8">Multi-pass membrane protein</topology>
    </subcellularLocation>
</comment>
<protein>
    <submittedName>
        <fullName evidence="10">Amino acid ABC transporter permease</fullName>
    </submittedName>
</protein>
<keyword evidence="6 8" id="KW-1133">Transmembrane helix</keyword>
<feature type="transmembrane region" description="Helical" evidence="8">
    <location>
        <begin position="23"/>
        <end position="47"/>
    </location>
</feature>
<dbReference type="EMBL" id="JBHSLV010000033">
    <property type="protein sequence ID" value="MFC5394829.1"/>
    <property type="molecule type" value="Genomic_DNA"/>
</dbReference>
<dbReference type="NCBIfam" id="TIGR01726">
    <property type="entry name" value="HEQRo_perm_3TM"/>
    <property type="match status" value="1"/>
</dbReference>
<dbReference type="Gene3D" id="1.10.3720.10">
    <property type="entry name" value="MetI-like"/>
    <property type="match status" value="1"/>
</dbReference>
<dbReference type="InterPro" id="IPR000515">
    <property type="entry name" value="MetI-like"/>
</dbReference>
<evidence type="ECO:0000313" key="11">
    <source>
        <dbReference type="Proteomes" id="UP001596104"/>
    </source>
</evidence>
<comment type="similarity">
    <text evidence="2">Belongs to the binding-protein-dependent transport system permease family. HisMQ subfamily.</text>
</comment>
<dbReference type="InterPro" id="IPR043429">
    <property type="entry name" value="ArtM/GltK/GlnP/TcyL/YhdX-like"/>
</dbReference>
<keyword evidence="11" id="KW-1185">Reference proteome</keyword>
<dbReference type="CDD" id="cd06261">
    <property type="entry name" value="TM_PBP2"/>
    <property type="match status" value="1"/>
</dbReference>
<accession>A0ABW0HFV4</accession>
<keyword evidence="3 8" id="KW-0813">Transport</keyword>
<dbReference type="PANTHER" id="PTHR30614">
    <property type="entry name" value="MEMBRANE COMPONENT OF AMINO ACID ABC TRANSPORTER"/>
    <property type="match status" value="1"/>
</dbReference>
<keyword evidence="5 8" id="KW-0812">Transmembrane</keyword>
<dbReference type="Proteomes" id="UP001596104">
    <property type="component" value="Unassembled WGS sequence"/>
</dbReference>
<evidence type="ECO:0000256" key="5">
    <source>
        <dbReference type="ARBA" id="ARBA00022692"/>
    </source>
</evidence>
<evidence type="ECO:0000256" key="4">
    <source>
        <dbReference type="ARBA" id="ARBA00022475"/>
    </source>
</evidence>
<sequence>MNYAWNWDVLVQSPYLGWLGQGIAMTLAVSVAAWVIALSLGTLIGIVHSGASGAMRLVTGAYINLFRNVPLLLQMFLWFFVVPELLPKAAGTWLKRELPHPEVVTAIVALGLFTASRVAVQVAAGIAAVPRGQSMAARASGLSTIQAYRFVLLPQAFRIVIPPMTSEFLTIFKNSSIALTIGVYELTAQTQQIQSFTYQGFEAFTAATVVYMTIALMVTTLMTVIERKVSIPGRIARG</sequence>
<dbReference type="RefSeq" id="WP_377010378.1">
    <property type="nucleotide sequence ID" value="NZ_JBHSLV010000033.1"/>
</dbReference>
<comment type="caution">
    <text evidence="10">The sequence shown here is derived from an EMBL/GenBank/DDBJ whole genome shotgun (WGS) entry which is preliminary data.</text>
</comment>
<evidence type="ECO:0000256" key="6">
    <source>
        <dbReference type="ARBA" id="ARBA00022989"/>
    </source>
</evidence>